<proteinExistence type="predicted"/>
<dbReference type="Proteomes" id="UP000091857">
    <property type="component" value="Chromosome 17"/>
</dbReference>
<gene>
    <name evidence="1" type="ORF">MANES_17G091200v8</name>
</gene>
<accession>A0ACB7G3Q8</accession>
<sequence>MITDTTSGGTFALYSLLCRNINIGILSSKHVKSNASFSISALQGGTENKCRLGKFFESSIVSRRLLLFIAMLGTCMLIGDGILTPAISVLSAMDGIRAPFPAVKKSLVEALSAIVLVVLFLLQKFGTSRVSFLFSPIMGAWTLCTPLVGIYSIIRHYPSIFKAISPHYIVNYFWRNGKNGWLSLGGTILCITGSEAMFADLGHFNRTSIQLAFLFTIYPSLVLTYAGQTAYLIRNPNDHKDGFYKFIPGTIYWPIFVIATLAAIVASQSLISATFSVIKQSVVLDYFPRVKVVHTSSKKEGEVYSPEVNYILMILCVAVILIFGDGQDIGNAFGVVVSLVMLITTLLLTLVMIIIWRTPPLLVALYFFVFFTMEGVYVSAVLTKIPEGGWIPFAISFFLAFIMFGWFYGRQRKIDYELTHKIDMERLGLLLSTPGVQRVPGLCFFYTNIQDGLTPMLGHYVKNMKSLHKVTIFTTLRYLLVPKVATHERIVINKLGLKGIYGCVIQYGYADFLNLKGDDFVSEVTNSLREHIQNCRISLPSDPQEVHEEISAFEEAKLAGVVHIRGKTRFYIGDNCSWFDRMMLAFYEVLHSNCRSALPALGVPPTQRIEVGMLYEA</sequence>
<evidence type="ECO:0000313" key="2">
    <source>
        <dbReference type="Proteomes" id="UP000091857"/>
    </source>
</evidence>
<dbReference type="EMBL" id="CM004403">
    <property type="protein sequence ID" value="KAG8634840.1"/>
    <property type="molecule type" value="Genomic_DNA"/>
</dbReference>
<keyword evidence="2" id="KW-1185">Reference proteome</keyword>
<evidence type="ECO:0000313" key="1">
    <source>
        <dbReference type="EMBL" id="KAG8634840.1"/>
    </source>
</evidence>
<comment type="caution">
    <text evidence="1">The sequence shown here is derived from an EMBL/GenBank/DDBJ whole genome shotgun (WGS) entry which is preliminary data.</text>
</comment>
<organism evidence="1 2">
    <name type="scientific">Manihot esculenta</name>
    <name type="common">Cassava</name>
    <name type="synonym">Jatropha manihot</name>
    <dbReference type="NCBI Taxonomy" id="3983"/>
    <lineage>
        <taxon>Eukaryota</taxon>
        <taxon>Viridiplantae</taxon>
        <taxon>Streptophyta</taxon>
        <taxon>Embryophyta</taxon>
        <taxon>Tracheophyta</taxon>
        <taxon>Spermatophyta</taxon>
        <taxon>Magnoliopsida</taxon>
        <taxon>eudicotyledons</taxon>
        <taxon>Gunneridae</taxon>
        <taxon>Pentapetalae</taxon>
        <taxon>rosids</taxon>
        <taxon>fabids</taxon>
        <taxon>Malpighiales</taxon>
        <taxon>Euphorbiaceae</taxon>
        <taxon>Crotonoideae</taxon>
        <taxon>Manihoteae</taxon>
        <taxon>Manihot</taxon>
    </lineage>
</organism>
<reference evidence="2" key="1">
    <citation type="journal article" date="2016" name="Nat. Biotechnol.">
        <title>Sequencing wild and cultivated cassava and related species reveals extensive interspecific hybridization and genetic diversity.</title>
        <authorList>
            <person name="Bredeson J.V."/>
            <person name="Lyons J.B."/>
            <person name="Prochnik S.E."/>
            <person name="Wu G.A."/>
            <person name="Ha C.M."/>
            <person name="Edsinger-Gonzales E."/>
            <person name="Grimwood J."/>
            <person name="Schmutz J."/>
            <person name="Rabbi I.Y."/>
            <person name="Egesi C."/>
            <person name="Nauluvula P."/>
            <person name="Lebot V."/>
            <person name="Ndunguru J."/>
            <person name="Mkamilo G."/>
            <person name="Bart R.S."/>
            <person name="Setter T.L."/>
            <person name="Gleadow R.M."/>
            <person name="Kulakow P."/>
            <person name="Ferguson M.E."/>
            <person name="Rounsley S."/>
            <person name="Rokhsar D.S."/>
        </authorList>
    </citation>
    <scope>NUCLEOTIDE SEQUENCE [LARGE SCALE GENOMIC DNA]</scope>
    <source>
        <strain evidence="2">cv. AM560-2</strain>
    </source>
</reference>
<protein>
    <submittedName>
        <fullName evidence="1">Uncharacterized protein</fullName>
    </submittedName>
</protein>
<name>A0ACB7G3Q8_MANES</name>